<keyword evidence="3 10" id="KW-0732">Signal</keyword>
<dbReference type="InterPro" id="IPR039465">
    <property type="entry name" value="IL-17_rcpt-like"/>
</dbReference>
<evidence type="ECO:0000256" key="5">
    <source>
        <dbReference type="ARBA" id="ARBA00023136"/>
    </source>
</evidence>
<keyword evidence="13" id="KW-1185">Reference proteome</keyword>
<evidence type="ECO:0000256" key="10">
    <source>
        <dbReference type="SAM" id="SignalP"/>
    </source>
</evidence>
<evidence type="ECO:0000259" key="11">
    <source>
        <dbReference type="PROSITE" id="PS51534"/>
    </source>
</evidence>
<feature type="signal peptide" evidence="10">
    <location>
        <begin position="1"/>
        <end position="24"/>
    </location>
</feature>
<feature type="chain" id="PRO_5035477952" evidence="10">
    <location>
        <begin position="25"/>
        <end position="939"/>
    </location>
</feature>
<feature type="region of interest" description="Disordered" evidence="8">
    <location>
        <begin position="739"/>
        <end position="810"/>
    </location>
</feature>
<gene>
    <name evidence="12" type="primary">IL17RD</name>
    <name evidence="12" type="ORF">BLAG_LOCUS19102</name>
</gene>
<comment type="subcellular location">
    <subcellularLocation>
        <location evidence="1">Membrane</location>
        <topology evidence="1">Single-pass type I membrane protein</topology>
    </subcellularLocation>
</comment>
<dbReference type="InterPro" id="IPR013568">
    <property type="entry name" value="SEFIR_dom"/>
</dbReference>
<evidence type="ECO:0000256" key="2">
    <source>
        <dbReference type="ARBA" id="ARBA00022692"/>
    </source>
</evidence>
<evidence type="ECO:0000256" key="7">
    <source>
        <dbReference type="ARBA" id="ARBA00023180"/>
    </source>
</evidence>
<name>A0A8K0EVM1_BRALA</name>
<evidence type="ECO:0000256" key="3">
    <source>
        <dbReference type="ARBA" id="ARBA00022729"/>
    </source>
</evidence>
<organism evidence="12 13">
    <name type="scientific">Branchiostoma lanceolatum</name>
    <name type="common">Common lancelet</name>
    <name type="synonym">Amphioxus lanceolatum</name>
    <dbReference type="NCBI Taxonomy" id="7740"/>
    <lineage>
        <taxon>Eukaryota</taxon>
        <taxon>Metazoa</taxon>
        <taxon>Chordata</taxon>
        <taxon>Cephalochordata</taxon>
        <taxon>Leptocardii</taxon>
        <taxon>Amphioxiformes</taxon>
        <taxon>Branchiostomatidae</taxon>
        <taxon>Branchiostoma</taxon>
    </lineage>
</organism>
<proteinExistence type="predicted"/>
<sequence>MAARYFVLTLLTTVLAVAVLTAEASTACNRRCSKQVDILSCLRRCKRGTVQHRARHGRTGPSPVAFNYPLQEVPECPLVPIKDASITSVPHLEVSDPDASIEEKDRVIIKWRPPATGYERVTGFEIKITSTAGVEECKGKAKSDSCRQLVLNRTLQAEDVLSTNYFEYITDLPRGQTYRVQARPLPGQDTDVSTVTTVEYEARECEAWEARRNRWKPYPVEIVQIVGRNVTVRIPLAPGDLKIYDYKLHLMCRPEKQQEDISCTVKPYNGTEATCNKTLIHIPPGSCDIKVSPHLPDPIESSSTSFNVTDWTPDNLTAYYDGEEVSATFRAAPPEYNFPEYRMCLTNASASDRGASKTITCDPLFNKDDDTGVATAVFKDVKPLPIGHLYAVKVAAPYEDSQWTQVPAVLVTLPRSKATTRTGPNTKMHPTHIAVVVTVAVVIGLALLGTLYYLRKKKLHLLASWPPIAPGTDPVYPERRSIVFLVYSYDCPEHFLAVERYATFLQRMGFDVVFDMWCTNQISCVGKVDWACEQLDKADYVIIICSRGARHKMEDQNKPPLQEGLLGDMFTPWVKEIGSRIHSGDSDSLGKYVVAYFSYSSAEDVPRTLRTVQPYYKLLKHMPELFCHLQGLERRSPAGTARVTGLEDIQRETMEGQQLVEAIDTMQKICDGKPDWLFKTDDGSAPDVADVSTPYSLQEEMPLLPTPSENSVDMEEAIASIGDAQGDETAQAQQPLLNNRLASSVEGRLSTQEDDYRVDVSPSEDVSTVADNVEPVAPPSGTQKGREYDPDSGISATSEPNVDEPRSTLVQAPPPSQAFAPQVPASQEQYHEYGATAPDGTFANDPREMDHFNHYTHPTMNPNYVGGHIYENPKYVRSPSFDPYNYYGGQDTGHQGQPGGYPYRKEGHGSDEQLDSGIFMEIEEQMRRHNEKVMASMSS</sequence>
<dbReference type="Proteomes" id="UP000838412">
    <property type="component" value="Chromosome 5"/>
</dbReference>
<keyword evidence="4 9" id="KW-1133">Transmembrane helix</keyword>
<feature type="domain" description="SEFIR" evidence="11">
    <location>
        <begin position="480"/>
        <end position="627"/>
    </location>
</feature>
<accession>A0A8K0EVM1</accession>
<dbReference type="AlphaFoldDB" id="A0A8K0EVM1"/>
<dbReference type="Pfam" id="PF08357">
    <property type="entry name" value="SEFIR"/>
    <property type="match status" value="1"/>
</dbReference>
<dbReference type="InterPro" id="IPR057066">
    <property type="entry name" value="Ig_ILCR1"/>
</dbReference>
<keyword evidence="5 9" id="KW-0472">Membrane</keyword>
<keyword evidence="2 9" id="KW-0812">Transmembrane</keyword>
<feature type="region of interest" description="Disordered" evidence="8">
    <location>
        <begin position="886"/>
        <end position="912"/>
    </location>
</feature>
<evidence type="ECO:0000313" key="12">
    <source>
        <dbReference type="EMBL" id="CAH1264928.1"/>
    </source>
</evidence>
<dbReference type="Pfam" id="PF23608">
    <property type="entry name" value="Ig_ILCR1"/>
    <property type="match status" value="1"/>
</dbReference>
<dbReference type="EMBL" id="OV696690">
    <property type="protein sequence ID" value="CAH1264928.1"/>
    <property type="molecule type" value="Genomic_DNA"/>
</dbReference>
<keyword evidence="6" id="KW-0675">Receptor</keyword>
<reference evidence="12" key="1">
    <citation type="submission" date="2022-01" db="EMBL/GenBank/DDBJ databases">
        <authorList>
            <person name="Braso-Vives M."/>
        </authorList>
    </citation>
    <scope>NUCLEOTIDE SEQUENCE</scope>
</reference>
<protein>
    <submittedName>
        <fullName evidence="12">IL17RD protein</fullName>
    </submittedName>
</protein>
<evidence type="ECO:0000256" key="9">
    <source>
        <dbReference type="SAM" id="Phobius"/>
    </source>
</evidence>
<dbReference type="Gene3D" id="3.40.50.11530">
    <property type="match status" value="1"/>
</dbReference>
<dbReference type="GO" id="GO:0030368">
    <property type="term" value="F:interleukin-17 receptor activity"/>
    <property type="evidence" value="ECO:0007669"/>
    <property type="project" value="InterPro"/>
</dbReference>
<evidence type="ECO:0000256" key="4">
    <source>
        <dbReference type="ARBA" id="ARBA00022989"/>
    </source>
</evidence>
<dbReference type="GO" id="GO:0016020">
    <property type="term" value="C:membrane"/>
    <property type="evidence" value="ECO:0007669"/>
    <property type="project" value="UniProtKB-SubCell"/>
</dbReference>
<evidence type="ECO:0000256" key="8">
    <source>
        <dbReference type="SAM" id="MobiDB-lite"/>
    </source>
</evidence>
<evidence type="ECO:0000313" key="13">
    <source>
        <dbReference type="Proteomes" id="UP000838412"/>
    </source>
</evidence>
<dbReference type="OrthoDB" id="9325096at2759"/>
<evidence type="ECO:0000256" key="6">
    <source>
        <dbReference type="ARBA" id="ARBA00023170"/>
    </source>
</evidence>
<feature type="transmembrane region" description="Helical" evidence="9">
    <location>
        <begin position="433"/>
        <end position="454"/>
    </location>
</feature>
<dbReference type="PROSITE" id="PS51534">
    <property type="entry name" value="SEFIR"/>
    <property type="match status" value="1"/>
</dbReference>
<keyword evidence="7" id="KW-0325">Glycoprotein</keyword>
<dbReference type="PANTHER" id="PTHR15583:SF7">
    <property type="entry name" value="INTERLEUKIN CYTOKINE RECEPTOR-RELATED PROTEIN 2"/>
    <property type="match status" value="1"/>
</dbReference>
<evidence type="ECO:0000256" key="1">
    <source>
        <dbReference type="ARBA" id="ARBA00004479"/>
    </source>
</evidence>
<dbReference type="PANTHER" id="PTHR15583">
    <property type="entry name" value="INTERLEUKIN-17 RECEPTOR"/>
    <property type="match status" value="1"/>
</dbReference>